<name>A0ABS7TM32_9BACT</name>
<accession>A0ABS7TM32</accession>
<reference evidence="1" key="1">
    <citation type="submission" date="2021-08" db="EMBL/GenBank/DDBJ databases">
        <authorList>
            <person name="Stevens D.C."/>
        </authorList>
    </citation>
    <scope>NUCLEOTIDE SEQUENCE</scope>
    <source>
        <strain evidence="1">DSM 53165</strain>
    </source>
</reference>
<keyword evidence="2" id="KW-1185">Reference proteome</keyword>
<comment type="caution">
    <text evidence="1">The sequence shown here is derived from an EMBL/GenBank/DDBJ whole genome shotgun (WGS) entry which is preliminary data.</text>
</comment>
<evidence type="ECO:0000313" key="2">
    <source>
        <dbReference type="Proteomes" id="UP001139031"/>
    </source>
</evidence>
<evidence type="ECO:0000313" key="1">
    <source>
        <dbReference type="EMBL" id="MBZ5709275.1"/>
    </source>
</evidence>
<dbReference type="RefSeq" id="WP_224191052.1">
    <property type="nucleotide sequence ID" value="NZ_JAIRAU010000005.1"/>
</dbReference>
<protein>
    <submittedName>
        <fullName evidence="1">Uncharacterized protein</fullName>
    </submittedName>
</protein>
<gene>
    <name evidence="1" type="ORF">K7C98_08375</name>
</gene>
<dbReference type="EMBL" id="JAIRAU010000005">
    <property type="protein sequence ID" value="MBZ5709275.1"/>
    <property type="molecule type" value="Genomic_DNA"/>
</dbReference>
<sequence>MLAEEVAEAAERGLKDSVLLCGDLCDLLLHPARVVPHRRLDDVEYPAQLRAVFGVDALEFGAVLSVDALELGPMLGLLALVFRVVLGLEVVEDGVQRFEQSGHLFGRVAPGAREHLDVLTNGLGRGRRT</sequence>
<proteinExistence type="predicted"/>
<dbReference type="Proteomes" id="UP001139031">
    <property type="component" value="Unassembled WGS sequence"/>
</dbReference>
<organism evidence="1 2">
    <name type="scientific">Nannocystis pusilla</name>
    <dbReference type="NCBI Taxonomy" id="889268"/>
    <lineage>
        <taxon>Bacteria</taxon>
        <taxon>Pseudomonadati</taxon>
        <taxon>Myxococcota</taxon>
        <taxon>Polyangia</taxon>
        <taxon>Nannocystales</taxon>
        <taxon>Nannocystaceae</taxon>
        <taxon>Nannocystis</taxon>
    </lineage>
</organism>